<dbReference type="AlphaFoldDB" id="A0A5P1E9Z3"/>
<dbReference type="PANTHER" id="PTHR47094:SF1">
    <property type="entry name" value="RING-TYPE E3 UBIQUITIN TRANSFERASE"/>
    <property type="match status" value="1"/>
</dbReference>
<name>A0A5P1E9Z3_ASPOF</name>
<dbReference type="GO" id="GO:0008270">
    <property type="term" value="F:zinc ion binding"/>
    <property type="evidence" value="ECO:0007669"/>
    <property type="project" value="UniProtKB-KW"/>
</dbReference>
<evidence type="ECO:0000256" key="2">
    <source>
        <dbReference type="ARBA" id="ARBA00022771"/>
    </source>
</evidence>
<dbReference type="GO" id="GO:0033768">
    <property type="term" value="C:SUMO-targeted ubiquitin ligase complex"/>
    <property type="evidence" value="ECO:0007669"/>
    <property type="project" value="TreeGrafter"/>
</dbReference>
<dbReference type="SMART" id="SM00184">
    <property type="entry name" value="RING"/>
    <property type="match status" value="1"/>
</dbReference>
<dbReference type="PROSITE" id="PS50089">
    <property type="entry name" value="ZF_RING_2"/>
    <property type="match status" value="1"/>
</dbReference>
<reference evidence="8" key="1">
    <citation type="journal article" date="2017" name="Nat. Commun.">
        <title>The asparagus genome sheds light on the origin and evolution of a young Y chromosome.</title>
        <authorList>
            <person name="Harkess A."/>
            <person name="Zhou J."/>
            <person name="Xu C."/>
            <person name="Bowers J.E."/>
            <person name="Van der Hulst R."/>
            <person name="Ayyampalayam S."/>
            <person name="Mercati F."/>
            <person name="Riccardi P."/>
            <person name="McKain M.R."/>
            <person name="Kakrana A."/>
            <person name="Tang H."/>
            <person name="Ray J."/>
            <person name="Groenendijk J."/>
            <person name="Arikit S."/>
            <person name="Mathioni S.M."/>
            <person name="Nakano M."/>
            <person name="Shan H."/>
            <person name="Telgmann-Rauber A."/>
            <person name="Kanno A."/>
            <person name="Yue Z."/>
            <person name="Chen H."/>
            <person name="Li W."/>
            <person name="Chen Y."/>
            <person name="Xu X."/>
            <person name="Zhang Y."/>
            <person name="Luo S."/>
            <person name="Chen H."/>
            <person name="Gao J."/>
            <person name="Mao Z."/>
            <person name="Pires J.C."/>
            <person name="Luo M."/>
            <person name="Kudrna D."/>
            <person name="Wing R.A."/>
            <person name="Meyers B.C."/>
            <person name="Yi K."/>
            <person name="Kong H."/>
            <person name="Lavrijsen P."/>
            <person name="Sunseri F."/>
            <person name="Falavigna A."/>
            <person name="Ye Y."/>
            <person name="Leebens-Mack J.H."/>
            <person name="Chen G."/>
        </authorList>
    </citation>
    <scope>NUCLEOTIDE SEQUENCE [LARGE SCALE GENOMIC DNA]</scope>
    <source>
        <strain evidence="8">cv. DH0086</strain>
    </source>
</reference>
<dbReference type="InterPro" id="IPR049627">
    <property type="entry name" value="SLX8"/>
</dbReference>
<dbReference type="OMA" id="IEPVFNC"/>
<organism evidence="7 8">
    <name type="scientific">Asparagus officinalis</name>
    <name type="common">Garden asparagus</name>
    <dbReference type="NCBI Taxonomy" id="4686"/>
    <lineage>
        <taxon>Eukaryota</taxon>
        <taxon>Viridiplantae</taxon>
        <taxon>Streptophyta</taxon>
        <taxon>Embryophyta</taxon>
        <taxon>Tracheophyta</taxon>
        <taxon>Spermatophyta</taxon>
        <taxon>Magnoliopsida</taxon>
        <taxon>Liliopsida</taxon>
        <taxon>Asparagales</taxon>
        <taxon>Asparagaceae</taxon>
        <taxon>Asparagoideae</taxon>
        <taxon>Asparagus</taxon>
    </lineage>
</organism>
<keyword evidence="8" id="KW-1185">Reference proteome</keyword>
<sequence length="201" mass="22701">MSSNSSSRRCARRSVRDSNRSKTNLDIDLNSASVIDLEASDDDDVQMLSSPRGFPRARTLLRKRKRPDVVVLDEEPGTHSAPINDPIILRSINWRNRRRRIPPNRSIINCETYLISEDDLSAKRKKVSEPVQEKAVPKEPSYICPICMGELVSPCSTNCGHIFCEGCIKSAIQVKKQCPTCRTKLTMKKSFHKVFLPTSTN</sequence>
<protein>
    <recommendedName>
        <fullName evidence="6">RING-type domain-containing protein</fullName>
    </recommendedName>
</protein>
<feature type="region of interest" description="Disordered" evidence="5">
    <location>
        <begin position="1"/>
        <end position="21"/>
    </location>
</feature>
<evidence type="ECO:0000256" key="1">
    <source>
        <dbReference type="ARBA" id="ARBA00022723"/>
    </source>
</evidence>
<dbReference type="InterPro" id="IPR017907">
    <property type="entry name" value="Znf_RING_CS"/>
</dbReference>
<evidence type="ECO:0000256" key="3">
    <source>
        <dbReference type="ARBA" id="ARBA00022833"/>
    </source>
</evidence>
<evidence type="ECO:0000259" key="6">
    <source>
        <dbReference type="PROSITE" id="PS50089"/>
    </source>
</evidence>
<dbReference type="PROSITE" id="PS00518">
    <property type="entry name" value="ZF_RING_1"/>
    <property type="match status" value="1"/>
</dbReference>
<keyword evidence="1" id="KW-0479">Metal-binding</keyword>
<accession>A0A5P1E9Z3</accession>
<dbReference type="Pfam" id="PF13923">
    <property type="entry name" value="zf-C3HC4_2"/>
    <property type="match status" value="1"/>
</dbReference>
<dbReference type="OrthoDB" id="6105938at2759"/>
<dbReference type="EMBL" id="CM007389">
    <property type="protein sequence ID" value="ONK58277.1"/>
    <property type="molecule type" value="Genomic_DNA"/>
</dbReference>
<keyword evidence="2 4" id="KW-0863">Zinc-finger</keyword>
<dbReference type="Gene3D" id="3.30.40.10">
    <property type="entry name" value="Zinc/RING finger domain, C3HC4 (zinc finger)"/>
    <property type="match status" value="1"/>
</dbReference>
<evidence type="ECO:0000256" key="4">
    <source>
        <dbReference type="PROSITE-ProRule" id="PRU00175"/>
    </source>
</evidence>
<dbReference type="InterPro" id="IPR013083">
    <property type="entry name" value="Znf_RING/FYVE/PHD"/>
</dbReference>
<keyword evidence="3" id="KW-0862">Zinc</keyword>
<evidence type="ECO:0000313" key="8">
    <source>
        <dbReference type="Proteomes" id="UP000243459"/>
    </source>
</evidence>
<feature type="domain" description="RING-type" evidence="6">
    <location>
        <begin position="144"/>
        <end position="182"/>
    </location>
</feature>
<dbReference type="Gramene" id="ONK58277">
    <property type="protein sequence ID" value="ONK58277"/>
    <property type="gene ID" value="A4U43_C09F10520"/>
</dbReference>
<dbReference type="GO" id="GO:0006511">
    <property type="term" value="P:ubiquitin-dependent protein catabolic process"/>
    <property type="evidence" value="ECO:0007669"/>
    <property type="project" value="TreeGrafter"/>
</dbReference>
<dbReference type="PANTHER" id="PTHR47094">
    <property type="entry name" value="ELFLESS, ISOFORM B"/>
    <property type="match status" value="1"/>
</dbReference>
<dbReference type="GO" id="GO:0140082">
    <property type="term" value="F:SUMO-ubiquitin ligase activity"/>
    <property type="evidence" value="ECO:0007669"/>
    <property type="project" value="TreeGrafter"/>
</dbReference>
<dbReference type="GO" id="GO:0032183">
    <property type="term" value="F:SUMO binding"/>
    <property type="evidence" value="ECO:0007669"/>
    <property type="project" value="TreeGrafter"/>
</dbReference>
<dbReference type="Proteomes" id="UP000243459">
    <property type="component" value="Chromosome 9"/>
</dbReference>
<evidence type="ECO:0000256" key="5">
    <source>
        <dbReference type="SAM" id="MobiDB-lite"/>
    </source>
</evidence>
<evidence type="ECO:0000313" key="7">
    <source>
        <dbReference type="EMBL" id="ONK58277.1"/>
    </source>
</evidence>
<dbReference type="SUPFAM" id="SSF57850">
    <property type="entry name" value="RING/U-box"/>
    <property type="match status" value="1"/>
</dbReference>
<gene>
    <name evidence="7" type="ORF">A4U43_C09F10520</name>
</gene>
<proteinExistence type="predicted"/>
<dbReference type="InterPro" id="IPR001841">
    <property type="entry name" value="Znf_RING"/>
</dbReference>
<dbReference type="GO" id="GO:0061630">
    <property type="term" value="F:ubiquitin protein ligase activity"/>
    <property type="evidence" value="ECO:0007669"/>
    <property type="project" value="InterPro"/>
</dbReference>